<dbReference type="EMBL" id="FSRU01000001">
    <property type="protein sequence ID" value="SIO28816.1"/>
    <property type="molecule type" value="Genomic_DNA"/>
</dbReference>
<keyword evidence="2" id="KW-1185">Reference proteome</keyword>
<gene>
    <name evidence="1" type="ORF">SAMN05444165_1969</name>
</gene>
<evidence type="ECO:0000313" key="2">
    <source>
        <dbReference type="Proteomes" id="UP000185151"/>
    </source>
</evidence>
<sequence length="82" mass="9403">MFFESNKVKTAGEFTNTTLRMTPSDSTAIGVIQDTLELVRHTEGKEPTAVFDDRGRSVAWMTRTLYRLYEDQAQRALRENVC</sequence>
<accession>A0A1N6I9X2</accession>
<reference evidence="1 2" key="1">
    <citation type="submission" date="2016-11" db="EMBL/GenBank/DDBJ databases">
        <authorList>
            <person name="Jaros S."/>
            <person name="Januszkiewicz K."/>
            <person name="Wedrychowicz H."/>
        </authorList>
    </citation>
    <scope>NUCLEOTIDE SEQUENCE [LARGE SCALE GENOMIC DNA]</scope>
    <source>
        <strain evidence="1 2">GAS95</strain>
    </source>
</reference>
<dbReference type="AlphaFoldDB" id="A0A1N6I9X2"/>
<dbReference type="Proteomes" id="UP000185151">
    <property type="component" value="Unassembled WGS sequence"/>
</dbReference>
<organism evidence="1 2">
    <name type="scientific">Paraburkholderia phenazinium</name>
    <dbReference type="NCBI Taxonomy" id="60549"/>
    <lineage>
        <taxon>Bacteria</taxon>
        <taxon>Pseudomonadati</taxon>
        <taxon>Pseudomonadota</taxon>
        <taxon>Betaproteobacteria</taxon>
        <taxon>Burkholderiales</taxon>
        <taxon>Burkholderiaceae</taxon>
        <taxon>Paraburkholderia</taxon>
    </lineage>
</organism>
<protein>
    <submittedName>
        <fullName evidence="1">Uncharacterized protein</fullName>
    </submittedName>
</protein>
<proteinExistence type="predicted"/>
<evidence type="ECO:0000313" key="1">
    <source>
        <dbReference type="EMBL" id="SIO28816.1"/>
    </source>
</evidence>
<name>A0A1N6I9X2_9BURK</name>